<comment type="caution">
    <text evidence="1">Lacks conserved residue(s) required for the propagation of feature annotation.</text>
</comment>
<dbReference type="Gene3D" id="2.10.25.10">
    <property type="entry name" value="Laminin"/>
    <property type="match status" value="2"/>
</dbReference>
<evidence type="ECO:0000313" key="7">
    <source>
        <dbReference type="Proteomes" id="UP000220158"/>
    </source>
</evidence>
<dbReference type="AlphaFoldDB" id="A0A1J1HFD9"/>
<dbReference type="SUPFAM" id="SSF57196">
    <property type="entry name" value="EGF/Laminin"/>
    <property type="match status" value="1"/>
</dbReference>
<feature type="chain" id="PRO_5012588425" description="EGF-like domain-containing protein" evidence="4">
    <location>
        <begin position="23"/>
        <end position="389"/>
    </location>
</feature>
<dbReference type="RefSeq" id="XP_028536110.1">
    <property type="nucleotide sequence ID" value="XM_028679022.1"/>
</dbReference>
<feature type="transmembrane region" description="Helical" evidence="3">
    <location>
        <begin position="371"/>
        <end position="388"/>
    </location>
</feature>
<reference evidence="6 7" key="1">
    <citation type="submission" date="2015-04" db="EMBL/GenBank/DDBJ databases">
        <authorList>
            <consortium name="Pathogen Informatics"/>
        </authorList>
    </citation>
    <scope>NUCLEOTIDE SEQUENCE [LARGE SCALE GENOMIC DNA]</scope>
    <source>
        <strain evidence="6 7">SGS1</strain>
    </source>
</reference>
<keyword evidence="7" id="KW-1185">Reference proteome</keyword>
<name>A0A1J1HFD9_PLARL</name>
<evidence type="ECO:0000256" key="1">
    <source>
        <dbReference type="PROSITE-ProRule" id="PRU00076"/>
    </source>
</evidence>
<organism evidence="6 7">
    <name type="scientific">Plasmodium relictum</name>
    <dbReference type="NCBI Taxonomy" id="85471"/>
    <lineage>
        <taxon>Eukaryota</taxon>
        <taxon>Sar</taxon>
        <taxon>Alveolata</taxon>
        <taxon>Apicomplexa</taxon>
        <taxon>Aconoidasida</taxon>
        <taxon>Haemosporida</taxon>
        <taxon>Plasmodiidae</taxon>
        <taxon>Plasmodium</taxon>
        <taxon>Plasmodium (Haemamoeba)</taxon>
    </lineage>
</organism>
<proteinExistence type="predicted"/>
<evidence type="ECO:0000256" key="3">
    <source>
        <dbReference type="SAM" id="Phobius"/>
    </source>
</evidence>
<keyword evidence="1" id="KW-1015">Disulfide bond</keyword>
<accession>A0A1J1HFD9</accession>
<keyword evidence="3" id="KW-0812">Transmembrane</keyword>
<keyword evidence="1" id="KW-0245">EGF-like domain</keyword>
<keyword evidence="3" id="KW-0472">Membrane</keyword>
<dbReference type="KEGG" id="prel:PRELSG_1347800"/>
<feature type="domain" description="EGF-like" evidence="5">
    <location>
        <begin position="150"/>
        <end position="190"/>
    </location>
</feature>
<feature type="region of interest" description="Disordered" evidence="2">
    <location>
        <begin position="206"/>
        <end position="255"/>
    </location>
</feature>
<dbReference type="VEuPathDB" id="PlasmoDB:PRELSG_1347800"/>
<dbReference type="EMBL" id="LN835308">
    <property type="protein sequence ID" value="CRH04104.1"/>
    <property type="molecule type" value="Genomic_DNA"/>
</dbReference>
<dbReference type="OrthoDB" id="286301at2759"/>
<feature type="signal peptide" evidence="4">
    <location>
        <begin position="1"/>
        <end position="22"/>
    </location>
</feature>
<sequence>MLNFKLINFLIVYIFYVRIYQSLNEIIDAQKELDNFYLCDYKCDEGEICIYTNKQNNVYKCIKKEENEVALRIGKNNSAKKKNSDKDKNEKNREIYNMDRIKIPKSFLCNSEESKKCKNQVCLKNKNKAMCLCPSGKKFMNNECKDIIVLNKKCPEHLCDSNATCFLNETKMKFKCICNDGYWGFGNVCFPLKNLLSNKGKIYKNKKKRNDKNSFPKNKKYKEKRKKSDETENKKKEGERKEKKEKLENIGTTNDSFHLDKNAKIQNYSRKGRILNDAGCKLDCGEHGKCVKENNYEYCVCNPGYSSNIENNFKCEEHCKVNNGGCDPNASCEPVEPADEEKNNVIKGVGVICKCKNEDTKYNGYYCSSSYLISFNFFFLILFFLYLFH</sequence>
<dbReference type="PROSITE" id="PS01186">
    <property type="entry name" value="EGF_2"/>
    <property type="match status" value="1"/>
</dbReference>
<gene>
    <name evidence="6" type="ORF">PRELSG_1347800</name>
</gene>
<feature type="disulfide bond" evidence="1">
    <location>
        <begin position="159"/>
        <end position="176"/>
    </location>
</feature>
<dbReference type="Proteomes" id="UP000220158">
    <property type="component" value="Chromosome 13"/>
</dbReference>
<dbReference type="SMART" id="SM00181">
    <property type="entry name" value="EGF"/>
    <property type="match status" value="4"/>
</dbReference>
<keyword evidence="4" id="KW-0732">Signal</keyword>
<feature type="compositionally biased region" description="Basic and acidic residues" evidence="2">
    <location>
        <begin position="226"/>
        <end position="248"/>
    </location>
</feature>
<protein>
    <recommendedName>
        <fullName evidence="5">EGF-like domain-containing protein</fullName>
    </recommendedName>
</protein>
<dbReference type="OMA" id="ICKCKNE"/>
<evidence type="ECO:0000259" key="5">
    <source>
        <dbReference type="PROSITE" id="PS50026"/>
    </source>
</evidence>
<dbReference type="GeneID" id="39738412"/>
<dbReference type="InterPro" id="IPR000742">
    <property type="entry name" value="EGF"/>
</dbReference>
<evidence type="ECO:0000256" key="4">
    <source>
        <dbReference type="SAM" id="SignalP"/>
    </source>
</evidence>
<dbReference type="PROSITE" id="PS50026">
    <property type="entry name" value="EGF_3"/>
    <property type="match status" value="1"/>
</dbReference>
<evidence type="ECO:0000256" key="2">
    <source>
        <dbReference type="SAM" id="MobiDB-lite"/>
    </source>
</evidence>
<evidence type="ECO:0000313" key="6">
    <source>
        <dbReference type="EMBL" id="CRH04104.1"/>
    </source>
</evidence>
<keyword evidence="3" id="KW-1133">Transmembrane helix</keyword>